<dbReference type="Proteomes" id="UP001610444">
    <property type="component" value="Unassembled WGS sequence"/>
</dbReference>
<dbReference type="PANTHER" id="PTHR10272:SF14">
    <property type="entry name" value="PAF ACETYLHYDROLASE FAMILY PROTEIN"/>
    <property type="match status" value="1"/>
</dbReference>
<dbReference type="EC" id="3.1.1.47" evidence="1"/>
<dbReference type="PANTHER" id="PTHR10272">
    <property type="entry name" value="PLATELET-ACTIVATING FACTOR ACETYLHYDROLASE"/>
    <property type="match status" value="1"/>
</dbReference>
<proteinExistence type="predicted"/>
<dbReference type="RefSeq" id="XP_070895438.1">
    <property type="nucleotide sequence ID" value="XM_071046638.1"/>
</dbReference>
<evidence type="ECO:0000256" key="2">
    <source>
        <dbReference type="ARBA" id="ARBA00022801"/>
    </source>
</evidence>
<evidence type="ECO:0000256" key="1">
    <source>
        <dbReference type="ARBA" id="ARBA00013201"/>
    </source>
</evidence>
<keyword evidence="7" id="KW-1185">Reference proteome</keyword>
<keyword evidence="5" id="KW-0732">Signal</keyword>
<reference evidence="6 7" key="1">
    <citation type="submission" date="2024-07" db="EMBL/GenBank/DDBJ databases">
        <title>Section-level genome sequencing and comparative genomics of Aspergillus sections Usti and Cavernicolus.</title>
        <authorList>
            <consortium name="Lawrence Berkeley National Laboratory"/>
            <person name="Nybo J.L."/>
            <person name="Vesth T.C."/>
            <person name="Theobald S."/>
            <person name="Frisvad J.C."/>
            <person name="Larsen T.O."/>
            <person name="Kjaerboelling I."/>
            <person name="Rothschild-Mancinelli K."/>
            <person name="Lyhne E.K."/>
            <person name="Kogle M.E."/>
            <person name="Barry K."/>
            <person name="Clum A."/>
            <person name="Na H."/>
            <person name="Ledsgaard L."/>
            <person name="Lin J."/>
            <person name="Lipzen A."/>
            <person name="Kuo A."/>
            <person name="Riley R."/>
            <person name="Mondo S."/>
            <person name="LaButti K."/>
            <person name="Haridas S."/>
            <person name="Pangalinan J."/>
            <person name="Salamov A.A."/>
            <person name="Simmons B.A."/>
            <person name="Magnuson J.K."/>
            <person name="Chen J."/>
            <person name="Drula E."/>
            <person name="Henrissat B."/>
            <person name="Wiebenga A."/>
            <person name="Lubbers R.J."/>
            <person name="Gomes A.C."/>
            <person name="Macurrencykelacurrency M.R."/>
            <person name="Stajich J."/>
            <person name="Grigoriev I.V."/>
            <person name="Mortensen U.H."/>
            <person name="De vries R.P."/>
            <person name="Baker S.E."/>
            <person name="Andersen M.R."/>
        </authorList>
    </citation>
    <scope>NUCLEOTIDE SEQUENCE [LARGE SCALE GENOMIC DNA]</scope>
    <source>
        <strain evidence="6 7">CBS 756.74</strain>
    </source>
</reference>
<accession>A0ABR4JTC9</accession>
<evidence type="ECO:0000256" key="5">
    <source>
        <dbReference type="SAM" id="SignalP"/>
    </source>
</evidence>
<gene>
    <name evidence="6" type="ORF">BJX68DRAFT_270395</name>
</gene>
<keyword evidence="4" id="KW-0443">Lipid metabolism</keyword>
<dbReference type="Pfam" id="PF03403">
    <property type="entry name" value="PAF-AH_p_II"/>
    <property type="match status" value="2"/>
</dbReference>
<evidence type="ECO:0000313" key="7">
    <source>
        <dbReference type="Proteomes" id="UP001610444"/>
    </source>
</evidence>
<evidence type="ECO:0000256" key="3">
    <source>
        <dbReference type="ARBA" id="ARBA00022963"/>
    </source>
</evidence>
<dbReference type="InterPro" id="IPR029058">
    <property type="entry name" value="AB_hydrolase_fold"/>
</dbReference>
<dbReference type="EMBL" id="JBFXLR010000048">
    <property type="protein sequence ID" value="KAL2843071.1"/>
    <property type="molecule type" value="Genomic_DNA"/>
</dbReference>
<dbReference type="GO" id="GO:0016787">
    <property type="term" value="F:hydrolase activity"/>
    <property type="evidence" value="ECO:0007669"/>
    <property type="project" value="UniProtKB-KW"/>
</dbReference>
<feature type="chain" id="PRO_5046265716" description="1-alkyl-2-acetylglycerophosphocholine esterase" evidence="5">
    <location>
        <begin position="18"/>
        <end position="415"/>
    </location>
</feature>
<name>A0ABR4JTC9_9EURO</name>
<dbReference type="Gene3D" id="3.40.50.1820">
    <property type="entry name" value="alpha/beta hydrolase"/>
    <property type="match status" value="1"/>
</dbReference>
<dbReference type="SUPFAM" id="SSF53474">
    <property type="entry name" value="alpha/beta-Hydrolases"/>
    <property type="match status" value="1"/>
</dbReference>
<keyword evidence="3" id="KW-0442">Lipid degradation</keyword>
<keyword evidence="2 6" id="KW-0378">Hydrolase</keyword>
<dbReference type="GeneID" id="98161802"/>
<evidence type="ECO:0000313" key="6">
    <source>
        <dbReference type="EMBL" id="KAL2843071.1"/>
    </source>
</evidence>
<protein>
    <recommendedName>
        <fullName evidence="1">1-alkyl-2-acetylglycerophosphocholine esterase</fullName>
        <ecNumber evidence="1">3.1.1.47</ecNumber>
    </recommendedName>
</protein>
<feature type="signal peptide" evidence="5">
    <location>
        <begin position="1"/>
        <end position="17"/>
    </location>
</feature>
<comment type="caution">
    <text evidence="6">The sequence shown here is derived from an EMBL/GenBank/DDBJ whole genome shotgun (WGS) entry which is preliminary data.</text>
</comment>
<organism evidence="6 7">
    <name type="scientific">Aspergillus pseudodeflectus</name>
    <dbReference type="NCBI Taxonomy" id="176178"/>
    <lineage>
        <taxon>Eukaryota</taxon>
        <taxon>Fungi</taxon>
        <taxon>Dikarya</taxon>
        <taxon>Ascomycota</taxon>
        <taxon>Pezizomycotina</taxon>
        <taxon>Eurotiomycetes</taxon>
        <taxon>Eurotiomycetidae</taxon>
        <taxon>Eurotiales</taxon>
        <taxon>Aspergillaceae</taxon>
        <taxon>Aspergillus</taxon>
        <taxon>Aspergillus subgen. Nidulantes</taxon>
    </lineage>
</organism>
<sequence>MFKLPYLLSLMAASVSSLLFPKPLGPYDVYRKTTKLVDTTRTDPFSPNQDYRAVLTTIFTPTICCTPLEPRPYIPAATAKFYTDLFTTYGLTIPDGALTSLQLQTCADPPGPHSRTQPRKFPIIIFSPGLGTTRLFYTILAQSLASAGYIVVSIDHPYDTEFLEFPDRTVVTAANITDDLVPLDVDARARDMSFVLDQLRLGAMGVRVSRTADVAVLGHSLGGAAAAEAMRQDSRFRAGINLDGSMYGPVVRQGPGDDDERPFLLFGHENKTHVTDPSWAEFIHNWGHGGVVELELEKAAHYTFSDLPSLLDLLGLDGRQVPAVKAMIGSLGGERALEVIQGVIKGFLEEGFCQGTTSASNVLEVAGYFIRILEGFVKTPEYQNAPIPTDALVRGMGIVENHLWQSYGDTVVVKD</sequence>
<evidence type="ECO:0000256" key="4">
    <source>
        <dbReference type="ARBA" id="ARBA00023098"/>
    </source>
</evidence>